<accession>C2EN56</accession>
<protein>
    <recommendedName>
        <fullName evidence="1">DUF4097 domain-containing protein</fullName>
    </recommendedName>
</protein>
<dbReference type="AlphaFoldDB" id="C2EN56"/>
<dbReference type="Proteomes" id="UP000005583">
    <property type="component" value="Unassembled WGS sequence"/>
</dbReference>
<dbReference type="HOGENOM" id="CLU_1119043_0_0_9"/>
<evidence type="ECO:0000313" key="2">
    <source>
        <dbReference type="EMBL" id="EEJ72031.1"/>
    </source>
</evidence>
<keyword evidence="3" id="KW-1185">Reference proteome</keyword>
<feature type="domain" description="DUF4097" evidence="1">
    <location>
        <begin position="45"/>
        <end position="257"/>
    </location>
</feature>
<evidence type="ECO:0000259" key="1">
    <source>
        <dbReference type="Pfam" id="PF13349"/>
    </source>
</evidence>
<dbReference type="STRING" id="525365.HMPREF0548_1102"/>
<comment type="caution">
    <text evidence="2">The sequence shown here is derived from an EMBL/GenBank/DDBJ whole genome shotgun (WGS) entry which is preliminary data.</text>
</comment>
<dbReference type="Pfam" id="PF13349">
    <property type="entry name" value="DUF4097"/>
    <property type="match status" value="1"/>
</dbReference>
<name>C2EN56_9LACO</name>
<dbReference type="eggNOG" id="COG3595">
    <property type="taxonomic scope" value="Bacteria"/>
</dbReference>
<dbReference type="EMBL" id="ACGU01000051">
    <property type="protein sequence ID" value="EEJ72031.1"/>
    <property type="molecule type" value="Genomic_DNA"/>
</dbReference>
<proteinExistence type="predicted"/>
<dbReference type="InterPro" id="IPR025164">
    <property type="entry name" value="Toastrack_DUF4097"/>
</dbReference>
<evidence type="ECO:0000313" key="3">
    <source>
        <dbReference type="Proteomes" id="UP000005583"/>
    </source>
</evidence>
<organism evidence="2 3">
    <name type="scientific">Lactobacillus ultunensis DSM 16047</name>
    <dbReference type="NCBI Taxonomy" id="525365"/>
    <lineage>
        <taxon>Bacteria</taxon>
        <taxon>Bacillati</taxon>
        <taxon>Bacillota</taxon>
        <taxon>Bacilli</taxon>
        <taxon>Lactobacillales</taxon>
        <taxon>Lactobacillaceae</taxon>
        <taxon>Lactobacillus</taxon>
    </lineage>
</organism>
<sequence>MQSLKIKIKLNTNKIYFNEGMRIMFLKKKVEVSKVDKTLGTDVFKKLKVDFKSLDLDLNVGDHFEIHYAGPEDNEPELEQNGDQLILTQTNSESHDFHWQKGVFRIEFSQGEGKVTVTVPQDVELEEAEVKCKSGNLSVNGIDFKIADLQTLSGNLQVDNSKFEEASFLLVSGDLKVKETEITQGIAHLTSGDFTMKQSRVLKQMRVKTVSGDNWVKETQVDRCEAQTVSGDVSIANKKNYVDDGSELFLSTVSGDNRVE</sequence>
<gene>
    <name evidence="2" type="ORF">HMPREF0548_1102</name>
</gene>
<reference evidence="2 3" key="1">
    <citation type="submission" date="2009-01" db="EMBL/GenBank/DDBJ databases">
        <authorList>
            <person name="Qin X."/>
            <person name="Bachman B."/>
            <person name="Battles P."/>
            <person name="Bell A."/>
            <person name="Bess C."/>
            <person name="Bickham C."/>
            <person name="Chaboub L."/>
            <person name="Chen D."/>
            <person name="Coyle M."/>
            <person name="Deiros D.R."/>
            <person name="Dinh H."/>
            <person name="Forbes L."/>
            <person name="Fowler G."/>
            <person name="Francisco L."/>
            <person name="Fu Q."/>
            <person name="Gubbala S."/>
            <person name="Hale W."/>
            <person name="Han Y."/>
            <person name="Hemphill L."/>
            <person name="Highlander S.K."/>
            <person name="Hirani K."/>
            <person name="Hogues M."/>
            <person name="Jackson L."/>
            <person name="Jakkamsetti A."/>
            <person name="Javaid M."/>
            <person name="Jiang H."/>
            <person name="Korchina V."/>
            <person name="Kovar C."/>
            <person name="Lara F."/>
            <person name="Lee S."/>
            <person name="Mata R."/>
            <person name="Mathew T."/>
            <person name="Moen C."/>
            <person name="Morales K."/>
            <person name="Munidasa M."/>
            <person name="Nazareth L."/>
            <person name="Ngo R."/>
            <person name="Nguyen L."/>
            <person name="Okwuonu G."/>
            <person name="Ongeri F."/>
            <person name="Patil S."/>
            <person name="Petrosino J."/>
            <person name="Pham C."/>
            <person name="Pham P."/>
            <person name="Pu L.-L."/>
            <person name="Puazo M."/>
            <person name="Raj R."/>
            <person name="Reid J."/>
            <person name="Rouhana J."/>
            <person name="Saada N."/>
            <person name="Shang Y."/>
            <person name="Simmons D."/>
            <person name="Thornton R."/>
            <person name="Warren J."/>
            <person name="Weissenberger G."/>
            <person name="Zhang J."/>
            <person name="Zhang L."/>
            <person name="Zhou C."/>
            <person name="Zhu D."/>
            <person name="Muzny D."/>
            <person name="Worley K."/>
            <person name="Gibbs R."/>
        </authorList>
    </citation>
    <scope>NUCLEOTIDE SEQUENCE [LARGE SCALE GENOMIC DNA]</scope>
    <source>
        <strain evidence="2 3">DSM 16047</strain>
    </source>
</reference>